<organism evidence="9 10">
    <name type="scientific">Gossypium anomalum</name>
    <dbReference type="NCBI Taxonomy" id="47600"/>
    <lineage>
        <taxon>Eukaryota</taxon>
        <taxon>Viridiplantae</taxon>
        <taxon>Streptophyta</taxon>
        <taxon>Embryophyta</taxon>
        <taxon>Tracheophyta</taxon>
        <taxon>Spermatophyta</taxon>
        <taxon>Magnoliopsida</taxon>
        <taxon>eudicotyledons</taxon>
        <taxon>Gunneridae</taxon>
        <taxon>Pentapetalae</taxon>
        <taxon>rosids</taxon>
        <taxon>malvids</taxon>
        <taxon>Malvales</taxon>
        <taxon>Malvaceae</taxon>
        <taxon>Malvoideae</taxon>
        <taxon>Gossypium</taxon>
    </lineage>
</organism>
<evidence type="ECO:0000313" key="10">
    <source>
        <dbReference type="Proteomes" id="UP000701853"/>
    </source>
</evidence>
<sequence length="848" mass="97153">MWVIGPLHPRLSRNGRERARENKKEVKASSAPLRGRPQKNPGSGATSRGAPRDATVRFEGRAPVRTYAIRAHEEAESPDVITGTFSIHDISVVALIDPGSTHSYICMELIPRMNMIVESIEFVIKVSNPLGRHVLVDQVCRNCPLTIRDESNKLPLIISSLVAEKYLRKGYEAYLTFLLNTQVFESKIESVPVVCEFLDVFPEELPGLPPVREVEFGIELVPGTAPISIAPYRITLTELEDLKAHLQELTDKGFARPSYSLWGAPVLFVKKKDSSMRLCIDYRQLNKVMIKNKYPLPRIDDLFDQLKGATVFSKIDLRSGYYQLRVKDSDVPKTAFRIRYGHYEFLVIPFGLTNAPMEGKVIANGSRQLKPHERNYLTYDLELAAIVFALKIWRHHLWPELIKDYELVIDYHPGKANVVVDALSRKLLFVLRAMDAELALLDDGSVLAELRAMPMFLQEICEAQNSDKDLQTKRTQCESETESDFRIGIDGCLMFKDRVCIPKDSELIQKILREAHSGCLSIHPGSQVKAEHQIPSGLLQPIMIQEWKWDRITMDFVTGLPLTLKKKDAIWVIMDRLTKSAQFIPVHTDYPLERLANLYVSEIVRLHGVPMSIISDRDLRFTSRFWKKLQEELGTKLSFSTTFHLQTDDQSKKVIQILENMLRCCVLEFQGSWKRYLPLVEFAYNNSYQTSLKMIASDRKKSYANLKRKEIEFQVGDIVFLKVSPWKKVPRFGRRGKLSPCIIGPYEVTERVGSVAYRLALPPELEKIHDVFHVSMLHQYRSDPSHVIAPTEVEIYPDMTYGEESVKILAREVKQLRNKSITLVKVLWHRHGVEEATWEPEETIEIST</sequence>
<keyword evidence="3" id="KW-0540">Nuclease</keyword>
<dbReference type="GO" id="GO:0003964">
    <property type="term" value="F:RNA-directed DNA polymerase activity"/>
    <property type="evidence" value="ECO:0007669"/>
    <property type="project" value="UniProtKB-KW"/>
</dbReference>
<feature type="region of interest" description="Disordered" evidence="7">
    <location>
        <begin position="1"/>
        <end position="57"/>
    </location>
</feature>
<dbReference type="InterPro" id="IPR016197">
    <property type="entry name" value="Chromo-like_dom_sf"/>
</dbReference>
<dbReference type="Pfam" id="PF08284">
    <property type="entry name" value="RVP_2"/>
    <property type="match status" value="1"/>
</dbReference>
<dbReference type="GO" id="GO:0016787">
    <property type="term" value="F:hydrolase activity"/>
    <property type="evidence" value="ECO:0007669"/>
    <property type="project" value="UniProtKB-KW"/>
</dbReference>
<dbReference type="PANTHER" id="PTHR37984:SF5">
    <property type="entry name" value="PROTEIN NYNRIN-LIKE"/>
    <property type="match status" value="1"/>
</dbReference>
<keyword evidence="10" id="KW-1185">Reference proteome</keyword>
<dbReference type="InterPro" id="IPR050951">
    <property type="entry name" value="Retrovirus_Pol_polyprotein"/>
</dbReference>
<dbReference type="SUPFAM" id="SSF56672">
    <property type="entry name" value="DNA/RNA polymerases"/>
    <property type="match status" value="2"/>
</dbReference>
<dbReference type="Pfam" id="PF24626">
    <property type="entry name" value="SH3_Tf2-1"/>
    <property type="match status" value="1"/>
</dbReference>
<evidence type="ECO:0000256" key="4">
    <source>
        <dbReference type="ARBA" id="ARBA00022759"/>
    </source>
</evidence>
<comment type="caution">
    <text evidence="9">The sequence shown here is derived from an EMBL/GenBank/DDBJ whole genome shotgun (WGS) entry which is preliminary data.</text>
</comment>
<evidence type="ECO:0000313" key="9">
    <source>
        <dbReference type="EMBL" id="KAG8483076.1"/>
    </source>
</evidence>
<evidence type="ECO:0000259" key="8">
    <source>
        <dbReference type="PROSITE" id="PS50994"/>
    </source>
</evidence>
<evidence type="ECO:0000256" key="2">
    <source>
        <dbReference type="ARBA" id="ARBA00022695"/>
    </source>
</evidence>
<dbReference type="PANTHER" id="PTHR37984">
    <property type="entry name" value="PROTEIN CBG26694"/>
    <property type="match status" value="1"/>
</dbReference>
<dbReference type="InterPro" id="IPR041373">
    <property type="entry name" value="RT_RNaseH"/>
</dbReference>
<proteinExistence type="predicted"/>
<dbReference type="Gene3D" id="3.30.420.10">
    <property type="entry name" value="Ribonuclease H-like superfamily/Ribonuclease H"/>
    <property type="match status" value="1"/>
</dbReference>
<dbReference type="Pfam" id="PF17917">
    <property type="entry name" value="RT_RNaseH"/>
    <property type="match status" value="1"/>
</dbReference>
<dbReference type="PROSITE" id="PS50994">
    <property type="entry name" value="INTEGRASE"/>
    <property type="match status" value="1"/>
</dbReference>
<evidence type="ECO:0000256" key="7">
    <source>
        <dbReference type="SAM" id="MobiDB-lite"/>
    </source>
</evidence>
<dbReference type="EMBL" id="JAHUZN010000009">
    <property type="protein sequence ID" value="KAG8483076.1"/>
    <property type="molecule type" value="Genomic_DNA"/>
</dbReference>
<keyword evidence="6" id="KW-0695">RNA-directed DNA polymerase</keyword>
<dbReference type="GO" id="GO:0003676">
    <property type="term" value="F:nucleic acid binding"/>
    <property type="evidence" value="ECO:0007669"/>
    <property type="project" value="InterPro"/>
</dbReference>
<dbReference type="SUPFAM" id="SSF53098">
    <property type="entry name" value="Ribonuclease H-like"/>
    <property type="match status" value="1"/>
</dbReference>
<dbReference type="CDD" id="cd00303">
    <property type="entry name" value="retropepsin_like"/>
    <property type="match status" value="1"/>
</dbReference>
<keyword evidence="5" id="KW-0378">Hydrolase</keyword>
<dbReference type="CDD" id="cd01647">
    <property type="entry name" value="RT_LTR"/>
    <property type="match status" value="1"/>
</dbReference>
<evidence type="ECO:0000256" key="5">
    <source>
        <dbReference type="ARBA" id="ARBA00022801"/>
    </source>
</evidence>
<dbReference type="Gene3D" id="3.10.10.10">
    <property type="entry name" value="HIV Type 1 Reverse Transcriptase, subunit A, domain 1"/>
    <property type="match status" value="1"/>
</dbReference>
<evidence type="ECO:0000256" key="6">
    <source>
        <dbReference type="ARBA" id="ARBA00022918"/>
    </source>
</evidence>
<feature type="compositionally biased region" description="Basic and acidic residues" evidence="7">
    <location>
        <begin position="14"/>
        <end position="27"/>
    </location>
</feature>
<name>A0A8J5YQL5_9ROSI</name>
<dbReference type="InterPro" id="IPR043128">
    <property type="entry name" value="Rev_trsase/Diguanyl_cyclase"/>
</dbReference>
<dbReference type="InterPro" id="IPR012337">
    <property type="entry name" value="RNaseH-like_sf"/>
</dbReference>
<dbReference type="GO" id="GO:0004519">
    <property type="term" value="F:endonuclease activity"/>
    <property type="evidence" value="ECO:0007669"/>
    <property type="project" value="UniProtKB-KW"/>
</dbReference>
<accession>A0A8J5YQL5</accession>
<keyword evidence="2" id="KW-0548">Nucleotidyltransferase</keyword>
<dbReference type="InterPro" id="IPR001584">
    <property type="entry name" value="Integrase_cat-core"/>
</dbReference>
<dbReference type="InterPro" id="IPR056924">
    <property type="entry name" value="SH3_Tf2-1"/>
</dbReference>
<dbReference type="OrthoDB" id="8035610at2759"/>
<dbReference type="Gene3D" id="3.30.70.270">
    <property type="match status" value="1"/>
</dbReference>
<dbReference type="Pfam" id="PF00078">
    <property type="entry name" value="RVT_1"/>
    <property type="match status" value="1"/>
</dbReference>
<dbReference type="SUPFAM" id="SSF54160">
    <property type="entry name" value="Chromo domain-like"/>
    <property type="match status" value="1"/>
</dbReference>
<dbReference type="InterPro" id="IPR000477">
    <property type="entry name" value="RT_dom"/>
</dbReference>
<dbReference type="GO" id="GO:0015074">
    <property type="term" value="P:DNA integration"/>
    <property type="evidence" value="ECO:0007669"/>
    <property type="project" value="InterPro"/>
</dbReference>
<evidence type="ECO:0000256" key="1">
    <source>
        <dbReference type="ARBA" id="ARBA00022679"/>
    </source>
</evidence>
<feature type="domain" description="Integrase catalytic" evidence="8">
    <location>
        <begin position="537"/>
        <end position="707"/>
    </location>
</feature>
<protein>
    <recommendedName>
        <fullName evidence="8">Integrase catalytic domain-containing protein</fullName>
    </recommendedName>
</protein>
<dbReference type="InterPro" id="IPR043502">
    <property type="entry name" value="DNA/RNA_pol_sf"/>
</dbReference>
<dbReference type="InterPro" id="IPR036397">
    <property type="entry name" value="RNaseH_sf"/>
</dbReference>
<evidence type="ECO:0000256" key="3">
    <source>
        <dbReference type="ARBA" id="ARBA00022722"/>
    </source>
</evidence>
<dbReference type="AlphaFoldDB" id="A0A8J5YQL5"/>
<reference evidence="9 10" key="1">
    <citation type="journal article" date="2021" name="bioRxiv">
        <title>The Gossypium anomalum genome as a resource for cotton improvement and evolutionary analysis of hybrid incompatibility.</title>
        <authorList>
            <person name="Grover C.E."/>
            <person name="Yuan D."/>
            <person name="Arick M.A."/>
            <person name="Miller E.R."/>
            <person name="Hu G."/>
            <person name="Peterson D.G."/>
            <person name="Wendel J.F."/>
            <person name="Udall J.A."/>
        </authorList>
    </citation>
    <scope>NUCLEOTIDE SEQUENCE [LARGE SCALE GENOMIC DNA]</scope>
    <source>
        <strain evidence="9">JFW-Udall</strain>
        <tissue evidence="9">Leaf</tissue>
    </source>
</reference>
<keyword evidence="4" id="KW-0255">Endonuclease</keyword>
<gene>
    <name evidence="9" type="ORF">CXB51_021971</name>
</gene>
<keyword evidence="1" id="KW-0808">Transferase</keyword>
<dbReference type="Proteomes" id="UP000701853">
    <property type="component" value="Chromosome 9"/>
</dbReference>